<dbReference type="InterPro" id="IPR013563">
    <property type="entry name" value="Oligopep_ABC_C"/>
</dbReference>
<organism evidence="5 6">
    <name type="scientific">Spirochaeta isovalerica</name>
    <dbReference type="NCBI Taxonomy" id="150"/>
    <lineage>
        <taxon>Bacteria</taxon>
        <taxon>Pseudomonadati</taxon>
        <taxon>Spirochaetota</taxon>
        <taxon>Spirochaetia</taxon>
        <taxon>Spirochaetales</taxon>
        <taxon>Spirochaetaceae</taxon>
        <taxon>Spirochaeta</taxon>
    </lineage>
</organism>
<comment type="caution">
    <text evidence="5">The sequence shown here is derived from an EMBL/GenBank/DDBJ whole genome shotgun (WGS) entry which is preliminary data.</text>
</comment>
<proteinExistence type="predicted"/>
<dbReference type="FunFam" id="3.40.50.300:FF:000016">
    <property type="entry name" value="Oligopeptide ABC transporter ATP-binding component"/>
    <property type="match status" value="1"/>
</dbReference>
<dbReference type="AlphaFoldDB" id="A0A841RDL0"/>
<dbReference type="RefSeq" id="WP_184747952.1">
    <property type="nucleotide sequence ID" value="NZ_JACHGJ010000007.1"/>
</dbReference>
<dbReference type="InterPro" id="IPR003439">
    <property type="entry name" value="ABC_transporter-like_ATP-bd"/>
</dbReference>
<dbReference type="PROSITE" id="PS00211">
    <property type="entry name" value="ABC_TRANSPORTER_1"/>
    <property type="match status" value="1"/>
</dbReference>
<evidence type="ECO:0000256" key="1">
    <source>
        <dbReference type="ARBA" id="ARBA00022448"/>
    </source>
</evidence>
<evidence type="ECO:0000259" key="4">
    <source>
        <dbReference type="PROSITE" id="PS50893"/>
    </source>
</evidence>
<reference evidence="5 6" key="1">
    <citation type="submission" date="2020-08" db="EMBL/GenBank/DDBJ databases">
        <title>Genomic Encyclopedia of Type Strains, Phase IV (KMG-IV): sequencing the most valuable type-strain genomes for metagenomic binning, comparative biology and taxonomic classification.</title>
        <authorList>
            <person name="Goeker M."/>
        </authorList>
    </citation>
    <scope>NUCLEOTIDE SEQUENCE [LARGE SCALE GENOMIC DNA]</scope>
    <source>
        <strain evidence="5 6">DSM 2461</strain>
    </source>
</reference>
<keyword evidence="3 5" id="KW-0067">ATP-binding</keyword>
<sequence length="323" mass="36493">MKENLLEVKNLKTYFTLKSDRIGAEPEVVKAVNDLSFEVKKGEILGVVGESGCGKSTLGKTIMRLNHKTEGTISYKGSEIFDLDKNELKDFRKEMQMVFQDPFSSLNPRKKVGDLLAQPLKIHGMTDKKEIDEKIDAIMREVGINPAYKGRFPHQFSGGQRQRIGIARALMLNPEFIICDEAVSALDVSIQAQVINLLLDLHDKYGFTYIFIAHDLAVVEFISTRILVMYLGKIVETADKDVLVKTHMHPYTKALFNAFPATDPHGRENKEQVVMGDVPSPIKPPSGCHFHPRCPHAKDICREKYPELKEVEPGHKVACWLYE</sequence>
<evidence type="ECO:0000313" key="5">
    <source>
        <dbReference type="EMBL" id="MBB6481716.1"/>
    </source>
</evidence>
<dbReference type="PROSITE" id="PS50893">
    <property type="entry name" value="ABC_TRANSPORTER_2"/>
    <property type="match status" value="1"/>
</dbReference>
<dbReference type="PANTHER" id="PTHR43776">
    <property type="entry name" value="TRANSPORT ATP-BINDING PROTEIN"/>
    <property type="match status" value="1"/>
</dbReference>
<dbReference type="EMBL" id="JACHGJ010000007">
    <property type="protein sequence ID" value="MBB6481716.1"/>
    <property type="molecule type" value="Genomic_DNA"/>
</dbReference>
<dbReference type="SUPFAM" id="SSF52540">
    <property type="entry name" value="P-loop containing nucleoside triphosphate hydrolases"/>
    <property type="match status" value="1"/>
</dbReference>
<dbReference type="NCBIfam" id="TIGR01727">
    <property type="entry name" value="oligo_HPY"/>
    <property type="match status" value="1"/>
</dbReference>
<dbReference type="Proteomes" id="UP000587760">
    <property type="component" value="Unassembled WGS sequence"/>
</dbReference>
<dbReference type="InterPro" id="IPR027417">
    <property type="entry name" value="P-loop_NTPase"/>
</dbReference>
<dbReference type="InterPro" id="IPR050319">
    <property type="entry name" value="ABC_transp_ATP-bind"/>
</dbReference>
<evidence type="ECO:0000313" key="6">
    <source>
        <dbReference type="Proteomes" id="UP000587760"/>
    </source>
</evidence>
<accession>A0A841RDL0</accession>
<dbReference type="SMART" id="SM00382">
    <property type="entry name" value="AAA"/>
    <property type="match status" value="1"/>
</dbReference>
<dbReference type="Pfam" id="PF08352">
    <property type="entry name" value="oligo_HPY"/>
    <property type="match status" value="1"/>
</dbReference>
<feature type="domain" description="ABC transporter" evidence="4">
    <location>
        <begin position="17"/>
        <end position="256"/>
    </location>
</feature>
<dbReference type="GO" id="GO:0055085">
    <property type="term" value="P:transmembrane transport"/>
    <property type="evidence" value="ECO:0007669"/>
    <property type="project" value="UniProtKB-ARBA"/>
</dbReference>
<dbReference type="InterPro" id="IPR003593">
    <property type="entry name" value="AAA+_ATPase"/>
</dbReference>
<evidence type="ECO:0000256" key="3">
    <source>
        <dbReference type="ARBA" id="ARBA00022840"/>
    </source>
</evidence>
<keyword evidence="2" id="KW-0547">Nucleotide-binding</keyword>
<dbReference type="GO" id="GO:0015833">
    <property type="term" value="P:peptide transport"/>
    <property type="evidence" value="ECO:0007669"/>
    <property type="project" value="InterPro"/>
</dbReference>
<gene>
    <name evidence="5" type="ORF">HNR50_003396</name>
</gene>
<dbReference type="GO" id="GO:0016887">
    <property type="term" value="F:ATP hydrolysis activity"/>
    <property type="evidence" value="ECO:0007669"/>
    <property type="project" value="InterPro"/>
</dbReference>
<protein>
    <submittedName>
        <fullName evidence="5">Oligopeptide/dipeptide ABC transporter ATP-binding protein</fullName>
    </submittedName>
</protein>
<keyword evidence="1" id="KW-0813">Transport</keyword>
<dbReference type="InterPro" id="IPR017871">
    <property type="entry name" value="ABC_transporter-like_CS"/>
</dbReference>
<dbReference type="GO" id="GO:0005524">
    <property type="term" value="F:ATP binding"/>
    <property type="evidence" value="ECO:0007669"/>
    <property type="project" value="UniProtKB-KW"/>
</dbReference>
<dbReference type="Pfam" id="PF00005">
    <property type="entry name" value="ABC_tran"/>
    <property type="match status" value="1"/>
</dbReference>
<dbReference type="CDD" id="cd03257">
    <property type="entry name" value="ABC_NikE_OppD_transporters"/>
    <property type="match status" value="1"/>
</dbReference>
<dbReference type="Gene3D" id="3.40.50.300">
    <property type="entry name" value="P-loop containing nucleotide triphosphate hydrolases"/>
    <property type="match status" value="1"/>
</dbReference>
<keyword evidence="6" id="KW-1185">Reference proteome</keyword>
<evidence type="ECO:0000256" key="2">
    <source>
        <dbReference type="ARBA" id="ARBA00022741"/>
    </source>
</evidence>
<name>A0A841RDL0_9SPIO</name>